<evidence type="ECO:0000313" key="9">
    <source>
        <dbReference type="Proteomes" id="UP000014760"/>
    </source>
</evidence>
<evidence type="ECO:0000256" key="4">
    <source>
        <dbReference type="PIRSR" id="PIRSR602157-1"/>
    </source>
</evidence>
<accession>R7U6D5</accession>
<dbReference type="OrthoDB" id="6062445at2759"/>
<dbReference type="AlphaFoldDB" id="R7U6D5"/>
<dbReference type="GO" id="GO:0005615">
    <property type="term" value="C:extracellular space"/>
    <property type="evidence" value="ECO:0007669"/>
    <property type="project" value="TreeGrafter"/>
</dbReference>
<keyword evidence="5" id="KW-1015">Disulfide bond</keyword>
<evidence type="ECO:0000256" key="1">
    <source>
        <dbReference type="ARBA" id="ARBA00004613"/>
    </source>
</evidence>
<feature type="binding site" evidence="4">
    <location>
        <position position="491"/>
    </location>
    <ligand>
        <name>cyanocob(III)alamin</name>
        <dbReference type="ChEBI" id="CHEBI:17439"/>
    </ligand>
</feature>
<evidence type="ECO:0000256" key="5">
    <source>
        <dbReference type="PIRSR" id="PIRSR602157-2"/>
    </source>
</evidence>
<sequence>MDTGWTGISESMQPPWLPPCNFITMADMHDVKRQIRKLVSKVLNNGGISGAIHCTPNTKSSIAICGLSDRFVRSVADSVKQLLTLWGDTPHIHTHGQTFPENTKQDIFTEDFHRAKHVIIVASADSCNDPKELSKLLFAYRLAKGKQANVLVLLVRDVSRHTSLSDFTNGIQNDSTLIQKMAEDFPEFRILHNHMRVHFLLGDDNGVAMETTSHVLHDWLLGTLPDDGNAMTYLDFNDACKIFHREMQEYVPELRVLARILVMCAAGTIAVLFTLLIIILLSKEISLTTDIRKARQHLKVHLEQSRSGRSEWGGGHDSSVLIALQLNDPSWCLSSEHNQRSVDRLEISLLSDLSSLRSHHKRELTASKLSFYILALLATYQNPKDFHDFNLITVLQRFLAAHLPYEEHNNYSLGHCVAALCNAGVTLNEDYLEKILQRQSPDGSLPLGIDETAMTVLALSCFDNSDAAKYAMIKAVNHLRSLRNGDGSYGNSVYSTALVVQALNVSGTYLPMRQRSITMSWIVEQSWNGQVEKDILVASQVLITLAGKSIMSVRETTGYLQKLSSTELILQTPSVGKYSDAFKHMKSDRMEDSTYGKRPVLKAIASKRALKPRSERSLRRDFLSVVIGHK</sequence>
<evidence type="ECO:0000313" key="8">
    <source>
        <dbReference type="EnsemblMetazoa" id="CapteP220765"/>
    </source>
</evidence>
<keyword evidence="3" id="KW-0732">Signal</keyword>
<dbReference type="EMBL" id="KB304598">
    <property type="protein sequence ID" value="ELU01910.1"/>
    <property type="molecule type" value="Genomic_DNA"/>
</dbReference>
<dbReference type="EMBL" id="AMQN01001708">
    <property type="status" value="NOT_ANNOTATED_CDS"/>
    <property type="molecule type" value="Genomic_DNA"/>
</dbReference>
<dbReference type="InterPro" id="IPR002157">
    <property type="entry name" value="Cbl-bd_prot"/>
</dbReference>
<protein>
    <submittedName>
        <fullName evidence="7 8">Uncharacterized protein</fullName>
    </submittedName>
</protein>
<dbReference type="SUPFAM" id="SSF48239">
    <property type="entry name" value="Terpenoid cyclases/Protein prenyltransferases"/>
    <property type="match status" value="1"/>
</dbReference>
<feature type="binding site" evidence="4">
    <location>
        <position position="540"/>
    </location>
    <ligand>
        <name>cyanocob(III)alamin</name>
        <dbReference type="ChEBI" id="CHEBI:17439"/>
    </ligand>
</feature>
<dbReference type="HOGENOM" id="CLU_434301_0_0_1"/>
<keyword evidence="6" id="KW-0472">Membrane</keyword>
<evidence type="ECO:0000256" key="3">
    <source>
        <dbReference type="ARBA" id="ARBA00022729"/>
    </source>
</evidence>
<keyword evidence="6" id="KW-0812">Transmembrane</keyword>
<dbReference type="PANTHER" id="PTHR10559">
    <property type="entry name" value="TRANSCOBALAMIN-1/GASTRIC INTRINSIC FACTOR"/>
    <property type="match status" value="1"/>
</dbReference>
<feature type="binding site" evidence="4">
    <location>
        <position position="450"/>
    </location>
    <ligand>
        <name>cyanocob(III)alamin</name>
        <dbReference type="ChEBI" id="CHEBI:17439"/>
    </ligand>
</feature>
<evidence type="ECO:0000256" key="2">
    <source>
        <dbReference type="ARBA" id="ARBA00022525"/>
    </source>
</evidence>
<keyword evidence="6" id="KW-1133">Transmembrane helix</keyword>
<keyword evidence="9" id="KW-1185">Reference proteome</keyword>
<dbReference type="InterPro" id="IPR008930">
    <property type="entry name" value="Terpenoid_cyclase/PrenylTrfase"/>
</dbReference>
<dbReference type="Pfam" id="PF01122">
    <property type="entry name" value="Cobalamin_bind"/>
    <property type="match status" value="1"/>
</dbReference>
<reference evidence="7 9" key="2">
    <citation type="journal article" date="2013" name="Nature">
        <title>Insights into bilaterian evolution from three spiralian genomes.</title>
        <authorList>
            <person name="Simakov O."/>
            <person name="Marletaz F."/>
            <person name="Cho S.J."/>
            <person name="Edsinger-Gonzales E."/>
            <person name="Havlak P."/>
            <person name="Hellsten U."/>
            <person name="Kuo D.H."/>
            <person name="Larsson T."/>
            <person name="Lv J."/>
            <person name="Arendt D."/>
            <person name="Savage R."/>
            <person name="Osoegawa K."/>
            <person name="de Jong P."/>
            <person name="Grimwood J."/>
            <person name="Chapman J.A."/>
            <person name="Shapiro H."/>
            <person name="Aerts A."/>
            <person name="Otillar R.P."/>
            <person name="Terry A.Y."/>
            <person name="Boore J.L."/>
            <person name="Grigoriev I.V."/>
            <person name="Lindberg D.R."/>
            <person name="Seaver E.C."/>
            <person name="Weisblat D.A."/>
            <person name="Putnam N.H."/>
            <person name="Rokhsar D.S."/>
        </authorList>
    </citation>
    <scope>NUCLEOTIDE SEQUENCE</scope>
    <source>
        <strain evidence="7 9">I ESC-2004</strain>
    </source>
</reference>
<gene>
    <name evidence="7" type="ORF">CAPTEDRAFT_220765</name>
</gene>
<dbReference type="STRING" id="283909.R7U6D5"/>
<organism evidence="7">
    <name type="scientific">Capitella teleta</name>
    <name type="common">Polychaete worm</name>
    <dbReference type="NCBI Taxonomy" id="283909"/>
    <lineage>
        <taxon>Eukaryota</taxon>
        <taxon>Metazoa</taxon>
        <taxon>Spiralia</taxon>
        <taxon>Lophotrochozoa</taxon>
        <taxon>Annelida</taxon>
        <taxon>Polychaeta</taxon>
        <taxon>Sedentaria</taxon>
        <taxon>Scolecida</taxon>
        <taxon>Capitellidae</taxon>
        <taxon>Capitella</taxon>
    </lineage>
</organism>
<feature type="disulfide bond" evidence="5">
    <location>
        <begin position="421"/>
        <end position="461"/>
    </location>
</feature>
<dbReference type="Gene3D" id="1.50.10.20">
    <property type="match status" value="1"/>
</dbReference>
<feature type="transmembrane region" description="Helical" evidence="6">
    <location>
        <begin position="256"/>
        <end position="281"/>
    </location>
</feature>
<reference evidence="9" key="1">
    <citation type="submission" date="2012-12" db="EMBL/GenBank/DDBJ databases">
        <authorList>
            <person name="Hellsten U."/>
            <person name="Grimwood J."/>
            <person name="Chapman J.A."/>
            <person name="Shapiro H."/>
            <person name="Aerts A."/>
            <person name="Otillar R.P."/>
            <person name="Terry A.Y."/>
            <person name="Boore J.L."/>
            <person name="Simakov O."/>
            <person name="Marletaz F."/>
            <person name="Cho S.-J."/>
            <person name="Edsinger-Gonzales E."/>
            <person name="Havlak P."/>
            <person name="Kuo D.-H."/>
            <person name="Larsson T."/>
            <person name="Lv J."/>
            <person name="Arendt D."/>
            <person name="Savage R."/>
            <person name="Osoegawa K."/>
            <person name="de Jong P."/>
            <person name="Lindberg D.R."/>
            <person name="Seaver E.C."/>
            <person name="Weisblat D.A."/>
            <person name="Putnam N.H."/>
            <person name="Grigoriev I.V."/>
            <person name="Rokhsar D.S."/>
        </authorList>
    </citation>
    <scope>NUCLEOTIDE SEQUENCE</scope>
    <source>
        <strain evidence="9">I ESC-2004</strain>
    </source>
</reference>
<dbReference type="GO" id="GO:0031419">
    <property type="term" value="F:cobalamin binding"/>
    <property type="evidence" value="ECO:0007669"/>
    <property type="project" value="InterPro"/>
</dbReference>
<proteinExistence type="predicted"/>
<dbReference type="PANTHER" id="PTHR10559:SF18">
    <property type="entry name" value="TRANSCOBALAMIN II"/>
    <property type="match status" value="1"/>
</dbReference>
<reference evidence="8" key="3">
    <citation type="submission" date="2015-06" db="UniProtKB">
        <authorList>
            <consortium name="EnsemblMetazoa"/>
        </authorList>
    </citation>
    <scope>IDENTIFICATION</scope>
</reference>
<comment type="subcellular location">
    <subcellularLocation>
        <location evidence="1">Secreted</location>
    </subcellularLocation>
</comment>
<dbReference type="Proteomes" id="UP000014760">
    <property type="component" value="Unassembled WGS sequence"/>
</dbReference>
<evidence type="ECO:0000313" key="7">
    <source>
        <dbReference type="EMBL" id="ELU01910.1"/>
    </source>
</evidence>
<name>R7U6D5_CAPTE</name>
<dbReference type="EnsemblMetazoa" id="CapteT220765">
    <property type="protein sequence ID" value="CapteP220765"/>
    <property type="gene ID" value="CapteG220765"/>
</dbReference>
<dbReference type="InterPro" id="IPR051588">
    <property type="entry name" value="Cobalamin_Transport"/>
</dbReference>
<evidence type="ECO:0000256" key="6">
    <source>
        <dbReference type="SAM" id="Phobius"/>
    </source>
</evidence>
<keyword evidence="2" id="KW-0964">Secreted</keyword>
<dbReference type="GO" id="GO:0015889">
    <property type="term" value="P:cobalamin transport"/>
    <property type="evidence" value="ECO:0007669"/>
    <property type="project" value="InterPro"/>
</dbReference>
<keyword evidence="4" id="KW-0170">Cobalt</keyword>